<feature type="region of interest" description="Disordered" evidence="1">
    <location>
        <begin position="199"/>
        <end position="223"/>
    </location>
</feature>
<reference evidence="2" key="1">
    <citation type="submission" date="2021-01" db="EMBL/GenBank/DDBJ databases">
        <authorList>
            <person name="Corre E."/>
            <person name="Pelletier E."/>
            <person name="Niang G."/>
            <person name="Scheremetjew M."/>
            <person name="Finn R."/>
            <person name="Kale V."/>
            <person name="Holt S."/>
            <person name="Cochrane G."/>
            <person name="Meng A."/>
            <person name="Brown T."/>
            <person name="Cohen L."/>
        </authorList>
    </citation>
    <scope>NUCLEOTIDE SEQUENCE</scope>
    <source>
        <strain evidence="2">CCMP 2712</strain>
    </source>
</reference>
<protein>
    <recommendedName>
        <fullName evidence="3">Methyltransferase domain-containing protein</fullName>
    </recommendedName>
</protein>
<dbReference type="AlphaFoldDB" id="A0A7S4L0L9"/>
<feature type="compositionally biased region" description="Acidic residues" evidence="1">
    <location>
        <begin position="209"/>
        <end position="220"/>
    </location>
</feature>
<gene>
    <name evidence="2" type="ORF">GTHE00462_LOCUS21581</name>
</gene>
<name>A0A7S4L0L9_GUITH</name>
<evidence type="ECO:0008006" key="3">
    <source>
        <dbReference type="Google" id="ProtNLM"/>
    </source>
</evidence>
<proteinExistence type="predicted"/>
<dbReference type="EMBL" id="HBKN01027921">
    <property type="protein sequence ID" value="CAE2311362.1"/>
    <property type="molecule type" value="Transcribed_RNA"/>
</dbReference>
<evidence type="ECO:0000313" key="2">
    <source>
        <dbReference type="EMBL" id="CAE2311362.1"/>
    </source>
</evidence>
<organism evidence="2">
    <name type="scientific">Guillardia theta</name>
    <name type="common">Cryptophyte</name>
    <name type="synonym">Cryptomonas phi</name>
    <dbReference type="NCBI Taxonomy" id="55529"/>
    <lineage>
        <taxon>Eukaryota</taxon>
        <taxon>Cryptophyceae</taxon>
        <taxon>Pyrenomonadales</taxon>
        <taxon>Geminigeraceae</taxon>
        <taxon>Guillardia</taxon>
    </lineage>
</organism>
<accession>A0A7S4L0L9</accession>
<feature type="compositionally biased region" description="Basic and acidic residues" evidence="1">
    <location>
        <begin position="199"/>
        <end position="208"/>
    </location>
</feature>
<sequence>MLEELAGELDDGCFIEIGSDRGEGSTKFLSDLANRTNRCFYSVDFSVEGYENALATCGSCAYQDMGERWLGMSFEAVSNYSRIALAYLDNYDWTYPWTTEMAYKKQQHVDYASSGLKLSNQKSQEIHLQQAILVERLCSERCFILFDDTWPSASLKHHSGKGGRALSFLLSHGFEIIQQSAPNELSYLGYVLVRRLAEEERPRGSEHREEDDDDDEEEGLDGSIDLQVVRPEEGSLIHGDVLTMDVRLSGVRAGEHSLVFYDEMVERMRVNHWEDMQLSCEEGGNPEDRQKIQPRCYREFPLVMYGVRAGRRLFLLEIIDRKHRSVTNVSRTLTFHPASPEL</sequence>
<evidence type="ECO:0000256" key="1">
    <source>
        <dbReference type="SAM" id="MobiDB-lite"/>
    </source>
</evidence>